<dbReference type="Proteomes" id="UP000564806">
    <property type="component" value="Unassembled WGS sequence"/>
</dbReference>
<dbReference type="Pfam" id="PF07691">
    <property type="entry name" value="PA14"/>
    <property type="match status" value="1"/>
</dbReference>
<dbReference type="Gene3D" id="3.90.182.10">
    <property type="entry name" value="Toxin - Anthrax Protective Antigen,domain 1"/>
    <property type="match status" value="1"/>
</dbReference>
<dbReference type="InterPro" id="IPR037524">
    <property type="entry name" value="PA14/GLEYA"/>
</dbReference>
<dbReference type="PROSITE" id="PS51764">
    <property type="entry name" value="GH26"/>
    <property type="match status" value="1"/>
</dbReference>
<evidence type="ECO:0000256" key="2">
    <source>
        <dbReference type="ARBA" id="ARBA00022801"/>
    </source>
</evidence>
<evidence type="ECO:0000256" key="3">
    <source>
        <dbReference type="ARBA" id="ARBA00023295"/>
    </source>
</evidence>
<keyword evidence="2 4" id="KW-0378">Hydrolase</keyword>
<feature type="domain" description="PA14" evidence="6">
    <location>
        <begin position="360"/>
        <end position="498"/>
    </location>
</feature>
<evidence type="ECO:0000313" key="8">
    <source>
        <dbReference type="Proteomes" id="UP000564806"/>
    </source>
</evidence>
<dbReference type="GO" id="GO:0016985">
    <property type="term" value="F:mannan endo-1,4-beta-mannosidase activity"/>
    <property type="evidence" value="ECO:0007669"/>
    <property type="project" value="InterPro"/>
</dbReference>
<feature type="domain" description="GH26" evidence="5">
    <location>
        <begin position="51"/>
        <end position="344"/>
    </location>
</feature>
<dbReference type="RefSeq" id="WP_175373896.1">
    <property type="nucleotide sequence ID" value="NZ_JABWCS010000219.1"/>
</dbReference>
<dbReference type="Gene3D" id="3.20.20.80">
    <property type="entry name" value="Glycosidases"/>
    <property type="match status" value="1"/>
</dbReference>
<dbReference type="PANTHER" id="PTHR40079:SF4">
    <property type="entry name" value="GH26 DOMAIN-CONTAINING PROTEIN-RELATED"/>
    <property type="match status" value="1"/>
</dbReference>
<comment type="caution">
    <text evidence="7">The sequence shown here is derived from an EMBL/GenBank/DDBJ whole genome shotgun (WGS) entry which is preliminary data.</text>
</comment>
<accession>A0A850EVM3</accession>
<name>A0A850EVM3_9BACL</name>
<proteinExistence type="inferred from homology"/>
<dbReference type="InterPro" id="IPR017853">
    <property type="entry name" value="GH"/>
</dbReference>
<keyword evidence="8" id="KW-1185">Reference proteome</keyword>
<reference evidence="7" key="1">
    <citation type="submission" date="2020-06" db="EMBL/GenBank/DDBJ databases">
        <title>Paenibacillus sp. nov., isolated from soil.</title>
        <authorList>
            <person name="Seo Y.L."/>
        </authorList>
    </citation>
    <scope>NUCLEOTIDE SEQUENCE [LARGE SCALE GENOMIC DNA]</scope>
    <source>
        <strain evidence="7">JW14</strain>
    </source>
</reference>
<keyword evidence="3 4" id="KW-0326">Glycosidase</keyword>
<dbReference type="InterPro" id="IPR011658">
    <property type="entry name" value="PA14_dom"/>
</dbReference>
<protein>
    <submittedName>
        <fullName evidence="7">Glycosyl hydrolase</fullName>
    </submittedName>
</protein>
<dbReference type="EMBL" id="JABWCS010000219">
    <property type="protein sequence ID" value="NUU63494.1"/>
    <property type="molecule type" value="Genomic_DNA"/>
</dbReference>
<sequence length="502" mass="55513">MKPSRNFRLLTTLFPVLLLLSLLPSWGDVPDSGASPEDKAAIVPVNPSASPEARRLLQYLTDLSGQGIISGQHDYLESPDEFNNKLKSASGKYALLHGYELGALNHQSAKTIAIQRQAVVNSAIKWYEGGGIVAMTFHQNLPGTSPVWSNVSMKLSQEQFNAYVTPGTPQYTSLIAELDDIAGYLGELRDAGVPVLWRPYHEMNGDWFWWGNKNNFAALWNLVYDRFTHIHKLNNLLWVWNPNAPGPTAGPYRDYYPGPGTVDVLAADIYNNDYQQAYYDDLLKLAGSKPIGIGESGELPDPKLLSKTQSRWVYMMTWGKMLTGNNSAGQIQSFMGSPYTISRDDYIRTVGIASVSEKLTATNGLSGAYFNNAELVGKPVLLRQDSVIDFNWHGGSPAAGIGSDTFSVRWKGKIKPPSSGDYTFSVSADDGVRLWVGGKLIIDSWENRSGMDRTGSMKLRKDTLYDIKVEYYENRGDASISLKWAGPHLKEAVVPQNALFLP</sequence>
<dbReference type="Pfam" id="PF02156">
    <property type="entry name" value="Glyco_hydro_26"/>
    <property type="match status" value="1"/>
</dbReference>
<comment type="similarity">
    <text evidence="1 4">Belongs to the glycosyl hydrolase 26 family.</text>
</comment>
<dbReference type="PROSITE" id="PS51820">
    <property type="entry name" value="PA14"/>
    <property type="match status" value="1"/>
</dbReference>
<gene>
    <name evidence="7" type="ORF">HPT30_24340</name>
</gene>
<dbReference type="InterPro" id="IPR022790">
    <property type="entry name" value="GH26_dom"/>
</dbReference>
<dbReference type="SMART" id="SM00758">
    <property type="entry name" value="PA14"/>
    <property type="match status" value="1"/>
</dbReference>
<dbReference type="SUPFAM" id="SSF56988">
    <property type="entry name" value="Anthrax protective antigen"/>
    <property type="match status" value="1"/>
</dbReference>
<dbReference type="PANTHER" id="PTHR40079">
    <property type="entry name" value="MANNAN ENDO-1,4-BETA-MANNOSIDASE E-RELATED"/>
    <property type="match status" value="1"/>
</dbReference>
<evidence type="ECO:0000259" key="6">
    <source>
        <dbReference type="PROSITE" id="PS51820"/>
    </source>
</evidence>
<dbReference type="SUPFAM" id="SSF51445">
    <property type="entry name" value="(Trans)glycosidases"/>
    <property type="match status" value="1"/>
</dbReference>
<dbReference type="InterPro" id="IPR000805">
    <property type="entry name" value="Glyco_hydro_26"/>
</dbReference>
<dbReference type="PRINTS" id="PR00739">
    <property type="entry name" value="GLHYDRLASE26"/>
</dbReference>
<evidence type="ECO:0000259" key="5">
    <source>
        <dbReference type="PROSITE" id="PS51764"/>
    </source>
</evidence>
<evidence type="ECO:0000256" key="4">
    <source>
        <dbReference type="PROSITE-ProRule" id="PRU01100"/>
    </source>
</evidence>
<dbReference type="AlphaFoldDB" id="A0A850EVM3"/>
<evidence type="ECO:0000313" key="7">
    <source>
        <dbReference type="EMBL" id="NUU63494.1"/>
    </source>
</evidence>
<feature type="active site" description="Proton donor" evidence="4">
    <location>
        <position position="202"/>
    </location>
</feature>
<organism evidence="7 8">
    <name type="scientific">Paenibacillus agri</name>
    <dbReference type="NCBI Taxonomy" id="2744309"/>
    <lineage>
        <taxon>Bacteria</taxon>
        <taxon>Bacillati</taxon>
        <taxon>Bacillota</taxon>
        <taxon>Bacilli</taxon>
        <taxon>Bacillales</taxon>
        <taxon>Paenibacillaceae</taxon>
        <taxon>Paenibacillus</taxon>
    </lineage>
</organism>
<dbReference type="GO" id="GO:0006080">
    <property type="term" value="P:substituted mannan metabolic process"/>
    <property type="evidence" value="ECO:0007669"/>
    <property type="project" value="InterPro"/>
</dbReference>
<feature type="active site" description="Nucleophile" evidence="4">
    <location>
        <position position="295"/>
    </location>
</feature>
<evidence type="ECO:0000256" key="1">
    <source>
        <dbReference type="ARBA" id="ARBA00007754"/>
    </source>
</evidence>